<protein>
    <submittedName>
        <fullName evidence="4">Uncharacterized protein</fullName>
    </submittedName>
</protein>
<organism evidence="4 5">
    <name type="scientific">Verticillium longisporum</name>
    <name type="common">Verticillium dahliae var. longisporum</name>
    <dbReference type="NCBI Taxonomy" id="100787"/>
    <lineage>
        <taxon>Eukaryota</taxon>
        <taxon>Fungi</taxon>
        <taxon>Dikarya</taxon>
        <taxon>Ascomycota</taxon>
        <taxon>Pezizomycotina</taxon>
        <taxon>Sordariomycetes</taxon>
        <taxon>Hypocreomycetidae</taxon>
        <taxon>Glomerellales</taxon>
        <taxon>Plectosphaerellaceae</taxon>
        <taxon>Verticillium</taxon>
    </lineage>
</organism>
<sequence>GNMRYTLASLASLAAAAQGLATRGDQCPFHLKAAGSVSGNIGQLSSGQARIGLSPTTFKLEGDTAWDSQGRGCWWTPPTKLLQCDIGQIPEKGWKFECDGSVSFNGQKEFYQCEADNGQYNIYLLNNQGQNCAKVTLTSDGCLPGCPKPKPTEAPPTCPPKETVTVTQVITQGCPTPTPHIQVKVVSPPPASQPVPPPPSPKTCPTNLSGPYEFPHLIIPVDSSNPDKAPGTSYNGQADSKISSIFNFDIPGSYKGKTCSLVFLFPKKEDLETSDWKFSGSGELVFSKLKGVATQKTTANNAPAVESELKTVQIAPGNGYSIATFDCPAGTAVSFQMKSKGDTSLWFFEDYNPSPLGLYITVC</sequence>
<dbReference type="InterPro" id="IPR018620">
    <property type="entry name" value="Ubiquitin3-bd_protein_But2_C"/>
</dbReference>
<gene>
    <name evidence="4" type="ORF">BN1708_014329</name>
</gene>
<feature type="non-terminal residue" evidence="4">
    <location>
        <position position="1"/>
    </location>
</feature>
<dbReference type="Pfam" id="PF22799">
    <property type="entry name" value="PIR1-like_C"/>
    <property type="match status" value="1"/>
</dbReference>
<keyword evidence="5" id="KW-1185">Reference proteome</keyword>
<evidence type="ECO:0000259" key="2">
    <source>
        <dbReference type="Pfam" id="PF09792"/>
    </source>
</evidence>
<name>A0A0G4LV22_VERLO</name>
<feature type="chain" id="PRO_5002566579" evidence="1">
    <location>
        <begin position="22"/>
        <end position="363"/>
    </location>
</feature>
<dbReference type="PANTHER" id="PTHR39613">
    <property type="entry name" value="ANCHORED CELL WALL PROTEIN, PUTATIVE (AFU_ORTHOLOGUE AFUA_4G08960)-RELATED"/>
    <property type="match status" value="1"/>
</dbReference>
<reference evidence="4 5" key="1">
    <citation type="submission" date="2015-05" db="EMBL/GenBank/DDBJ databases">
        <authorList>
            <person name="Wang D.B."/>
            <person name="Wang M."/>
        </authorList>
    </citation>
    <scope>NUCLEOTIDE SEQUENCE [LARGE SCALE GENOMIC DNA]</scope>
    <source>
        <strain evidence="4">VL1</strain>
    </source>
</reference>
<evidence type="ECO:0000256" key="1">
    <source>
        <dbReference type="SAM" id="SignalP"/>
    </source>
</evidence>
<dbReference type="Proteomes" id="UP000044602">
    <property type="component" value="Unassembled WGS sequence"/>
</dbReference>
<proteinExistence type="predicted"/>
<feature type="signal peptide" evidence="1">
    <location>
        <begin position="1"/>
        <end position="21"/>
    </location>
</feature>
<dbReference type="Pfam" id="PF09792">
    <property type="entry name" value="But2"/>
    <property type="match status" value="1"/>
</dbReference>
<dbReference type="EMBL" id="CVQH01019557">
    <property type="protein sequence ID" value="CRK25809.1"/>
    <property type="molecule type" value="Genomic_DNA"/>
</dbReference>
<feature type="domain" description="Cell wall mannoprotein PIR1-like C-terminal" evidence="3">
    <location>
        <begin position="67"/>
        <end position="135"/>
    </location>
</feature>
<dbReference type="PANTHER" id="PTHR39613:SF1">
    <property type="entry name" value="ANCHORED CELL WALL PROTEIN, PUTATIVE (AFU_ORTHOLOGUE AFUA_4G08960)-RELATED"/>
    <property type="match status" value="1"/>
</dbReference>
<dbReference type="AlphaFoldDB" id="A0A0G4LV22"/>
<feature type="domain" description="Ubiquitin 3 binding protein But2 C-terminal" evidence="2">
    <location>
        <begin position="213"/>
        <end position="353"/>
    </location>
</feature>
<accession>A0A0G4LV22</accession>
<evidence type="ECO:0000259" key="3">
    <source>
        <dbReference type="Pfam" id="PF22799"/>
    </source>
</evidence>
<evidence type="ECO:0000313" key="4">
    <source>
        <dbReference type="EMBL" id="CRK25809.1"/>
    </source>
</evidence>
<keyword evidence="1" id="KW-0732">Signal</keyword>
<dbReference type="STRING" id="100787.A0A0G4LV22"/>
<dbReference type="InterPro" id="IPR054508">
    <property type="entry name" value="PIR1-like_C"/>
</dbReference>
<evidence type="ECO:0000313" key="5">
    <source>
        <dbReference type="Proteomes" id="UP000044602"/>
    </source>
</evidence>